<organism evidence="2 3">
    <name type="scientific">Helicobacter pylori</name>
    <name type="common">Campylobacter pylori</name>
    <dbReference type="NCBI Taxonomy" id="210"/>
    <lineage>
        <taxon>Bacteria</taxon>
        <taxon>Pseudomonadati</taxon>
        <taxon>Campylobacterota</taxon>
        <taxon>Epsilonproteobacteria</taxon>
        <taxon>Campylobacterales</taxon>
        <taxon>Helicobacteraceae</taxon>
        <taxon>Helicobacter</taxon>
    </lineage>
</organism>
<protein>
    <submittedName>
        <fullName evidence="2">Uncharacterized protein</fullName>
    </submittedName>
</protein>
<evidence type="ECO:0000313" key="2">
    <source>
        <dbReference type="EMBL" id="RVZ36014.1"/>
    </source>
</evidence>
<proteinExistence type="predicted"/>
<dbReference type="EMBL" id="RJHK01000002">
    <property type="protein sequence ID" value="RVZ36014.1"/>
    <property type="molecule type" value="Genomic_DNA"/>
</dbReference>
<feature type="compositionally biased region" description="Polar residues" evidence="1">
    <location>
        <begin position="48"/>
        <end position="62"/>
    </location>
</feature>
<feature type="region of interest" description="Disordered" evidence="1">
    <location>
        <begin position="14"/>
        <end position="62"/>
    </location>
</feature>
<sequence>MDEQSASDFYFILKGGKMGKSYSQRSNDQRSNTKNPNNPAYKKAMDNRANQLNPNNSRYKGK</sequence>
<comment type="caution">
    <text evidence="2">The sequence shown here is derived from an EMBL/GenBank/DDBJ whole genome shotgun (WGS) entry which is preliminary data.</text>
</comment>
<gene>
    <name evidence="2" type="ORF">EC547_01505</name>
</gene>
<reference evidence="2 3" key="1">
    <citation type="submission" date="2018-10" db="EMBL/GenBank/DDBJ databases">
        <title>Genetic determinants and prediction of antibiotic resistance phenotypes in Helicobacter pylori.</title>
        <authorList>
            <person name="Wagner K."/>
        </authorList>
    </citation>
    <scope>NUCLEOTIDE SEQUENCE [LARGE SCALE GENOMIC DNA]</scope>
    <source>
        <strain evidence="2 3">ZH97</strain>
    </source>
</reference>
<evidence type="ECO:0000256" key="1">
    <source>
        <dbReference type="SAM" id="MobiDB-lite"/>
    </source>
</evidence>
<dbReference type="AlphaFoldDB" id="A0AB37V1G7"/>
<dbReference type="Proteomes" id="UP000289024">
    <property type="component" value="Unassembled WGS sequence"/>
</dbReference>
<feature type="compositionally biased region" description="Polar residues" evidence="1">
    <location>
        <begin position="21"/>
        <end position="38"/>
    </location>
</feature>
<name>A0AB37V1G7_HELPX</name>
<evidence type="ECO:0000313" key="3">
    <source>
        <dbReference type="Proteomes" id="UP000289024"/>
    </source>
</evidence>
<accession>A0AB37V1G7</accession>